<dbReference type="Proteomes" id="UP001596282">
    <property type="component" value="Unassembled WGS sequence"/>
</dbReference>
<evidence type="ECO:0000313" key="7">
    <source>
        <dbReference type="Proteomes" id="UP001596282"/>
    </source>
</evidence>
<keyword evidence="3 5" id="KW-1133">Transmembrane helix</keyword>
<evidence type="ECO:0000256" key="5">
    <source>
        <dbReference type="SAM" id="Phobius"/>
    </source>
</evidence>
<feature type="transmembrane region" description="Helical" evidence="5">
    <location>
        <begin position="6"/>
        <end position="22"/>
    </location>
</feature>
<evidence type="ECO:0000313" key="6">
    <source>
        <dbReference type="EMBL" id="MFC6180052.1"/>
    </source>
</evidence>
<evidence type="ECO:0000256" key="2">
    <source>
        <dbReference type="ARBA" id="ARBA00022692"/>
    </source>
</evidence>
<proteinExistence type="predicted"/>
<sequence>MVLPVHILSWLWLMLMVILGLTRQTAKSANRYLILSRLGYLALIITGVYLSTKTFTGAWLLTSLKALLGLGTIGLIEVAFARRQESRLTPRLVSLLVVGIVLTVAVGWGLHWTLTGQWF</sequence>
<dbReference type="InterPro" id="IPR010899">
    <property type="entry name" value="UPF0344"/>
</dbReference>
<name>A0ABW1RX38_9LACO</name>
<comment type="caution">
    <text evidence="6">The sequence shown here is derived from an EMBL/GenBank/DDBJ whole genome shotgun (WGS) entry which is preliminary data.</text>
</comment>
<organism evidence="6 7">
    <name type="scientific">Lactiplantibacillus daowaiensis</name>
    <dbReference type="NCBI Taxonomy" id="2559918"/>
    <lineage>
        <taxon>Bacteria</taxon>
        <taxon>Bacillati</taxon>
        <taxon>Bacillota</taxon>
        <taxon>Bacilli</taxon>
        <taxon>Lactobacillales</taxon>
        <taxon>Lactobacillaceae</taxon>
        <taxon>Lactiplantibacillus</taxon>
    </lineage>
</organism>
<feature type="transmembrane region" description="Helical" evidence="5">
    <location>
        <begin position="34"/>
        <end position="52"/>
    </location>
</feature>
<gene>
    <name evidence="6" type="ORF">ACFP5Y_02180</name>
</gene>
<keyword evidence="1" id="KW-1003">Cell membrane</keyword>
<keyword evidence="4 5" id="KW-0472">Membrane</keyword>
<protein>
    <submittedName>
        <fullName evidence="6">DUF1516 family protein</fullName>
    </submittedName>
</protein>
<evidence type="ECO:0000256" key="4">
    <source>
        <dbReference type="ARBA" id="ARBA00023136"/>
    </source>
</evidence>
<evidence type="ECO:0000256" key="3">
    <source>
        <dbReference type="ARBA" id="ARBA00022989"/>
    </source>
</evidence>
<feature type="transmembrane region" description="Helical" evidence="5">
    <location>
        <begin position="92"/>
        <end position="114"/>
    </location>
</feature>
<keyword evidence="7" id="KW-1185">Reference proteome</keyword>
<reference evidence="7" key="1">
    <citation type="journal article" date="2019" name="Int. J. Syst. Evol. Microbiol.">
        <title>The Global Catalogue of Microorganisms (GCM) 10K type strain sequencing project: providing services to taxonomists for standard genome sequencing and annotation.</title>
        <authorList>
            <consortium name="The Broad Institute Genomics Platform"/>
            <consortium name="The Broad Institute Genome Sequencing Center for Infectious Disease"/>
            <person name="Wu L."/>
            <person name="Ma J."/>
        </authorList>
    </citation>
    <scope>NUCLEOTIDE SEQUENCE [LARGE SCALE GENOMIC DNA]</scope>
    <source>
        <strain evidence="7">CCM 8933</strain>
    </source>
</reference>
<accession>A0ABW1RX38</accession>
<evidence type="ECO:0000256" key="1">
    <source>
        <dbReference type="ARBA" id="ARBA00022475"/>
    </source>
</evidence>
<dbReference type="EMBL" id="JBHSSC010000005">
    <property type="protein sequence ID" value="MFC6180052.1"/>
    <property type="molecule type" value="Genomic_DNA"/>
</dbReference>
<feature type="transmembrane region" description="Helical" evidence="5">
    <location>
        <begin position="58"/>
        <end position="80"/>
    </location>
</feature>
<dbReference type="RefSeq" id="WP_137628211.1">
    <property type="nucleotide sequence ID" value="NZ_BJDJ01000006.1"/>
</dbReference>
<dbReference type="Pfam" id="PF07457">
    <property type="entry name" value="DUF1516"/>
    <property type="match status" value="1"/>
</dbReference>
<keyword evidence="2 5" id="KW-0812">Transmembrane</keyword>